<feature type="domain" description="TonB-dependent receptor plug" evidence="9">
    <location>
        <begin position="120"/>
        <end position="250"/>
    </location>
</feature>
<keyword evidence="10" id="KW-0675">Receptor</keyword>
<dbReference type="PANTHER" id="PTHR30069">
    <property type="entry name" value="TONB-DEPENDENT OUTER MEMBRANE RECEPTOR"/>
    <property type="match status" value="1"/>
</dbReference>
<evidence type="ECO:0000256" key="8">
    <source>
        <dbReference type="SAM" id="SignalP"/>
    </source>
</evidence>
<dbReference type="EMBL" id="JMIH01000011">
    <property type="protein sequence ID" value="KEO75496.1"/>
    <property type="molecule type" value="Genomic_DNA"/>
</dbReference>
<evidence type="ECO:0000313" key="10">
    <source>
        <dbReference type="EMBL" id="KEO75496.1"/>
    </source>
</evidence>
<name>A0A074KZS4_9BACT</name>
<dbReference type="PANTHER" id="PTHR30069:SF29">
    <property type="entry name" value="HEMOGLOBIN AND HEMOGLOBIN-HAPTOGLOBIN-BINDING PROTEIN 1-RELATED"/>
    <property type="match status" value="1"/>
</dbReference>
<evidence type="ECO:0000256" key="2">
    <source>
        <dbReference type="ARBA" id="ARBA00022448"/>
    </source>
</evidence>
<dbReference type="InterPro" id="IPR037066">
    <property type="entry name" value="Plug_dom_sf"/>
</dbReference>
<evidence type="ECO:0000256" key="4">
    <source>
        <dbReference type="ARBA" id="ARBA00022692"/>
    </source>
</evidence>
<dbReference type="SUPFAM" id="SSF49464">
    <property type="entry name" value="Carboxypeptidase regulatory domain-like"/>
    <property type="match status" value="1"/>
</dbReference>
<evidence type="ECO:0000256" key="7">
    <source>
        <dbReference type="ARBA" id="ARBA00023237"/>
    </source>
</evidence>
<dbReference type="GO" id="GO:0044718">
    <property type="term" value="P:siderophore transmembrane transport"/>
    <property type="evidence" value="ECO:0007669"/>
    <property type="project" value="TreeGrafter"/>
</dbReference>
<dbReference type="STRING" id="1048983.EL17_01215"/>
<proteinExistence type="predicted"/>
<dbReference type="InterPro" id="IPR012910">
    <property type="entry name" value="Plug_dom"/>
</dbReference>
<dbReference type="SUPFAM" id="SSF56935">
    <property type="entry name" value="Porins"/>
    <property type="match status" value="1"/>
</dbReference>
<dbReference type="Gene3D" id="2.40.170.20">
    <property type="entry name" value="TonB-dependent receptor, beta-barrel domain"/>
    <property type="match status" value="1"/>
</dbReference>
<reference evidence="10 11" key="1">
    <citation type="submission" date="2014-04" db="EMBL/GenBank/DDBJ databases">
        <title>Characterization and application of a salt tolerant electro-active bacterium.</title>
        <authorList>
            <person name="Yang L."/>
            <person name="Wei S."/>
            <person name="Tay Q.X.M."/>
        </authorList>
    </citation>
    <scope>NUCLEOTIDE SEQUENCE [LARGE SCALE GENOMIC DNA]</scope>
    <source>
        <strain evidence="10 11">LY1</strain>
    </source>
</reference>
<organism evidence="10 11">
    <name type="scientific">Anditalea andensis</name>
    <dbReference type="NCBI Taxonomy" id="1048983"/>
    <lineage>
        <taxon>Bacteria</taxon>
        <taxon>Pseudomonadati</taxon>
        <taxon>Bacteroidota</taxon>
        <taxon>Cytophagia</taxon>
        <taxon>Cytophagales</taxon>
        <taxon>Cytophagaceae</taxon>
        <taxon>Anditalea</taxon>
    </lineage>
</organism>
<dbReference type="InterPro" id="IPR008969">
    <property type="entry name" value="CarboxyPept-like_regulatory"/>
</dbReference>
<keyword evidence="5 8" id="KW-0732">Signal</keyword>
<dbReference type="GO" id="GO:0009279">
    <property type="term" value="C:cell outer membrane"/>
    <property type="evidence" value="ECO:0007669"/>
    <property type="project" value="UniProtKB-SubCell"/>
</dbReference>
<keyword evidence="3" id="KW-1134">Transmembrane beta strand</keyword>
<dbReference type="InterPro" id="IPR039426">
    <property type="entry name" value="TonB-dep_rcpt-like"/>
</dbReference>
<protein>
    <submittedName>
        <fullName evidence="10">Outer membrane receptor protein</fullName>
    </submittedName>
</protein>
<evidence type="ECO:0000313" key="11">
    <source>
        <dbReference type="Proteomes" id="UP000027821"/>
    </source>
</evidence>
<dbReference type="eggNOG" id="COG4771">
    <property type="taxonomic scope" value="Bacteria"/>
</dbReference>
<keyword evidence="4" id="KW-0812">Transmembrane</keyword>
<feature type="chain" id="PRO_5001695557" evidence="8">
    <location>
        <begin position="20"/>
        <end position="904"/>
    </location>
</feature>
<gene>
    <name evidence="10" type="ORF">EL17_01215</name>
</gene>
<accession>A0A074KZS4</accession>
<feature type="signal peptide" evidence="8">
    <location>
        <begin position="1"/>
        <end position="19"/>
    </location>
</feature>
<keyword evidence="6" id="KW-0472">Membrane</keyword>
<dbReference type="Pfam" id="PF13715">
    <property type="entry name" value="CarbopepD_reg_2"/>
    <property type="match status" value="1"/>
</dbReference>
<evidence type="ECO:0000256" key="3">
    <source>
        <dbReference type="ARBA" id="ARBA00022452"/>
    </source>
</evidence>
<evidence type="ECO:0000256" key="5">
    <source>
        <dbReference type="ARBA" id="ARBA00022729"/>
    </source>
</evidence>
<dbReference type="InterPro" id="IPR036942">
    <property type="entry name" value="Beta-barrel_TonB_sf"/>
</dbReference>
<keyword evidence="2" id="KW-0813">Transport</keyword>
<evidence type="ECO:0000256" key="1">
    <source>
        <dbReference type="ARBA" id="ARBA00004571"/>
    </source>
</evidence>
<dbReference type="Gene3D" id="2.170.130.10">
    <property type="entry name" value="TonB-dependent receptor, plug domain"/>
    <property type="match status" value="1"/>
</dbReference>
<dbReference type="GO" id="GO:0015344">
    <property type="term" value="F:siderophore uptake transmembrane transporter activity"/>
    <property type="evidence" value="ECO:0007669"/>
    <property type="project" value="TreeGrafter"/>
</dbReference>
<dbReference type="Proteomes" id="UP000027821">
    <property type="component" value="Unassembled WGS sequence"/>
</dbReference>
<keyword evidence="11" id="KW-1185">Reference proteome</keyword>
<evidence type="ECO:0000256" key="6">
    <source>
        <dbReference type="ARBA" id="ARBA00023136"/>
    </source>
</evidence>
<comment type="caution">
    <text evidence="10">The sequence shown here is derived from an EMBL/GenBank/DDBJ whole genome shotgun (WGS) entry which is preliminary data.</text>
</comment>
<keyword evidence="7" id="KW-0998">Cell outer membrane</keyword>
<comment type="subcellular location">
    <subcellularLocation>
        <location evidence="1">Cell outer membrane</location>
        <topology evidence="1">Multi-pass membrane protein</topology>
    </subcellularLocation>
</comment>
<evidence type="ECO:0000259" key="9">
    <source>
        <dbReference type="Pfam" id="PF07715"/>
    </source>
</evidence>
<sequence length="904" mass="101749">MKKAVFCMFMMSINFMALSQEKSIVGKIQDENFNPLPGALIQLEPSGKNIISDKEGNFRFKNTGDILAPRIIVSFLGYTTMDTLIGAVDDAVYLELQLQKRSLDLQEVIVTAQENRAGLGTSSTIERSAIEHVQPNSLRDVLQLIPGQLAINPSLSSPQQILLRQVPTDASSNAVAQMGTALIMDGSPVSNDANMQFNVNILNSGPNTSPPFQSVSGQGFDLRQIPADQIESVEVLRGIPSARHGNFTNGAIIVNTRVGAFDPNVRIRANPTILQASAGSGFSFHQDRHAVSFDLDFADATPDPRDVLNHFTRLTGNVANRMVFPAAALTITNRLGINRNIATRRKDADNDPSQRSWESKDASFRFNSNLRWQPEEFIFDVMEANITAQYSQQRSYFNEFITTNVGPRPIFMIDTTAAVPYGTARYYNQTSVEGNPLNIYGRLEGSKSISLWGNSHRLLTGMEYRLDANHGAGRQFDLVTPPRQNYNAGDRPRKFDNIPTLNQLSLYAEDRFTFQISSLPWHWQLGMRYDHAFLSGPEQRKVSADLLPRINTAIDVLPFLSVRAGYGITSKVPALRFLSPGPRFIDLINFNYYAPDPAERLLIVTTRRIDIDTRSLSPFKSEKIELGIEGSVGKTNYVITYFKEATRGGPSLIREPYLAARGLYDVLSSPAGMPPTLTAQPARYDTLFTAYDRPVNNQDIINSGLEYMINLPEWKALRTSLNFSGSLIRTNGFVNGEQANPNFIFEHIQADHIPFYQAGQGYRTLQWNTSFRFIHRIPEAGLVISTLAQTVWVNRDRMTGFNPYPTALLNRKGEITRLSPEAAASPENELYWNRISDLLLLEEKRPPLWLFNLRVNKEFEKGRGFAFYVNNFFNNRPLYQNKRSNTYTQRNIDLFFGAEIFYQL</sequence>
<dbReference type="Pfam" id="PF07715">
    <property type="entry name" value="Plug"/>
    <property type="match status" value="1"/>
</dbReference>
<dbReference type="AlphaFoldDB" id="A0A074KZS4"/>